<reference evidence="1" key="1">
    <citation type="journal article" date="2015" name="Proc. Natl. Acad. Sci. U.S.A.">
        <title>Networks of energetic and metabolic interactions define dynamics in microbial communities.</title>
        <authorList>
            <person name="Embree M."/>
            <person name="Liu J.K."/>
            <person name="Al-Bassam M.M."/>
            <person name="Zengler K."/>
        </authorList>
    </citation>
    <scope>NUCLEOTIDE SEQUENCE</scope>
</reference>
<dbReference type="EMBL" id="LNQE01001248">
    <property type="protein sequence ID" value="KUG19884.1"/>
    <property type="molecule type" value="Genomic_DNA"/>
</dbReference>
<comment type="caution">
    <text evidence="1">The sequence shown here is derived from an EMBL/GenBank/DDBJ whole genome shotgun (WGS) entry which is preliminary data.</text>
</comment>
<gene>
    <name evidence="1" type="ORF">ASZ90_010386</name>
</gene>
<protein>
    <recommendedName>
        <fullName evidence="2">PIN domain-containing protein</fullName>
    </recommendedName>
</protein>
<name>A0A0W8FG63_9ZZZZ</name>
<dbReference type="AlphaFoldDB" id="A0A0W8FG63"/>
<proteinExistence type="predicted"/>
<organism evidence="1">
    <name type="scientific">hydrocarbon metagenome</name>
    <dbReference type="NCBI Taxonomy" id="938273"/>
    <lineage>
        <taxon>unclassified sequences</taxon>
        <taxon>metagenomes</taxon>
        <taxon>ecological metagenomes</taxon>
    </lineage>
</organism>
<accession>A0A0W8FG63</accession>
<evidence type="ECO:0000313" key="1">
    <source>
        <dbReference type="EMBL" id="KUG19884.1"/>
    </source>
</evidence>
<sequence>MMDEIVTPDELQILLNLADEVRISYPLYRGDLLAALPEGARYRIEMTASREDYHAWLLQFGEIADELPSYSDLLECMLASGIIRYANQEAFDEMLQTYRRLKKDVYFGLDTNVLYHRFVSTNPHISPSSCILVNTVSDEIAFAVNRRYSAQKIAEITAYAPEQAAIIGELENKRTKKSRKAAYLAMREYRAIRDRAIEITAPAAHSHRREENDLTIVRALRAFEDERYALPVLLTADTYMADICDAEGLEYFLFERPYEIRVTSCRAGEFVRLLFNLAAVFGVVRCNDVHIFGEYGGKGSSLEDLKLRFSGGGLHEAFGRELKICRRLTALGIER</sequence>
<evidence type="ECO:0008006" key="2">
    <source>
        <dbReference type="Google" id="ProtNLM"/>
    </source>
</evidence>